<name>A0ABP0F3C4_CLALP</name>
<reference evidence="1 2" key="1">
    <citation type="submission" date="2024-02" db="EMBL/GenBank/DDBJ databases">
        <authorList>
            <person name="Daric V."/>
            <person name="Darras S."/>
        </authorList>
    </citation>
    <scope>NUCLEOTIDE SEQUENCE [LARGE SCALE GENOMIC DNA]</scope>
</reference>
<comment type="caution">
    <text evidence="1">The sequence shown here is derived from an EMBL/GenBank/DDBJ whole genome shotgun (WGS) entry which is preliminary data.</text>
</comment>
<dbReference type="EMBL" id="CAWYQH010000002">
    <property type="protein sequence ID" value="CAK8673341.1"/>
    <property type="molecule type" value="Genomic_DNA"/>
</dbReference>
<keyword evidence="2" id="KW-1185">Reference proteome</keyword>
<sequence>MSTVSKNKLLTLYDKCVRTVSKAMFKCLIKETSLLSYDLLLQFAFRLPQAIVLDVMRTFIFALDNGHTCTCLRMNNINCSYCFSGSTFWGKRSHKPYCQFFKKPNKRQKRQCHVFDLSKHCTYIAIAICTDDTISPSFLMKESFPLTERMRLWLVSFVVDAFLLRNGVISQSTISVNPCNQKPVKLLYEAVASKHCRQKHHRLETLDLTNSRKLSHVTRTAVAVLKQAIKQSSGNKKNQIFGMNKEPKPIIKLGVAIFNFRRDRYWYALLKVLRKCYVNGFRVNLSSVRFFMVCSSEMNKILQKLPNPEAIRKLEFCYYHPSCFFETLDGLSRLVGLEELYFCSCCLGQRQLSLAETCYTFEDLLVRLPSIKTVEKDRFRITFNDNANSNEDDAST</sequence>
<evidence type="ECO:0000313" key="1">
    <source>
        <dbReference type="EMBL" id="CAK8673341.1"/>
    </source>
</evidence>
<proteinExistence type="predicted"/>
<dbReference type="Proteomes" id="UP001642483">
    <property type="component" value="Unassembled WGS sequence"/>
</dbReference>
<organism evidence="1 2">
    <name type="scientific">Clavelina lepadiformis</name>
    <name type="common">Light-bulb sea squirt</name>
    <name type="synonym">Ascidia lepadiformis</name>
    <dbReference type="NCBI Taxonomy" id="159417"/>
    <lineage>
        <taxon>Eukaryota</taxon>
        <taxon>Metazoa</taxon>
        <taxon>Chordata</taxon>
        <taxon>Tunicata</taxon>
        <taxon>Ascidiacea</taxon>
        <taxon>Aplousobranchia</taxon>
        <taxon>Clavelinidae</taxon>
        <taxon>Clavelina</taxon>
    </lineage>
</organism>
<protein>
    <submittedName>
        <fullName evidence="1">Uncharacterized protein</fullName>
    </submittedName>
</protein>
<evidence type="ECO:0000313" key="2">
    <source>
        <dbReference type="Proteomes" id="UP001642483"/>
    </source>
</evidence>
<accession>A0ABP0F3C4</accession>
<gene>
    <name evidence="1" type="ORF">CVLEPA_LOCUS3135</name>
</gene>